<dbReference type="InterPro" id="IPR009080">
    <property type="entry name" value="tRNAsynth_Ia_anticodon-bd"/>
</dbReference>
<feature type="binding site" evidence="16">
    <location>
        <position position="164"/>
    </location>
    <ligand>
        <name>Zn(2+)</name>
        <dbReference type="ChEBI" id="CHEBI:29105"/>
    </ligand>
</feature>
<feature type="short sequence motif" description="'HIGH' region" evidence="16">
    <location>
        <begin position="19"/>
        <end position="29"/>
    </location>
</feature>
<dbReference type="SUPFAM" id="SSF50249">
    <property type="entry name" value="Nucleic acid-binding proteins"/>
    <property type="match status" value="1"/>
</dbReference>
<protein>
    <recommendedName>
        <fullName evidence="16">Methionine--tRNA ligase</fullName>
        <ecNumber evidence="16">6.1.1.10</ecNumber>
    </recommendedName>
    <alternativeName>
        <fullName evidence="16">Methionyl-tRNA synthetase</fullName>
        <shortName evidence="16">MetRS</shortName>
    </alternativeName>
</protein>
<dbReference type="NCBIfam" id="NF001100">
    <property type="entry name" value="PRK00133.1"/>
    <property type="match status" value="1"/>
</dbReference>
<dbReference type="FunFam" id="2.40.50.140:FF:000042">
    <property type="entry name" value="Methionine--tRNA ligase"/>
    <property type="match status" value="1"/>
</dbReference>
<dbReference type="PANTHER" id="PTHR45765:SF1">
    <property type="entry name" value="METHIONINE--TRNA LIGASE, CYTOPLASMIC"/>
    <property type="match status" value="1"/>
</dbReference>
<accession>A0A0S4MR85</accession>
<feature type="domain" description="TRNA-binding" evidence="17">
    <location>
        <begin position="589"/>
        <end position="689"/>
    </location>
</feature>
<comment type="subunit">
    <text evidence="4 16">Homodimer.</text>
</comment>
<keyword evidence="11 16" id="KW-0067">ATP-binding</keyword>
<dbReference type="GO" id="GO:0005524">
    <property type="term" value="F:ATP binding"/>
    <property type="evidence" value="ECO:0007669"/>
    <property type="project" value="UniProtKB-UniRule"/>
</dbReference>
<evidence type="ECO:0000256" key="9">
    <source>
        <dbReference type="ARBA" id="ARBA00022741"/>
    </source>
</evidence>
<dbReference type="InterPro" id="IPR041872">
    <property type="entry name" value="Anticodon_Met"/>
</dbReference>
<evidence type="ECO:0000256" key="5">
    <source>
        <dbReference type="ARBA" id="ARBA00022490"/>
    </source>
</evidence>
<dbReference type="HAMAP" id="MF_00098">
    <property type="entry name" value="Met_tRNA_synth_type1"/>
    <property type="match status" value="1"/>
</dbReference>
<evidence type="ECO:0000313" key="19">
    <source>
        <dbReference type="Proteomes" id="UP000320623"/>
    </source>
</evidence>
<dbReference type="SUPFAM" id="SSF57770">
    <property type="entry name" value="Methionyl-tRNA synthetase (MetRS), Zn-domain"/>
    <property type="match status" value="1"/>
</dbReference>
<dbReference type="InterPro" id="IPR033911">
    <property type="entry name" value="MetRS_core"/>
</dbReference>
<name>A0A0S4MR85_9BACT</name>
<dbReference type="OrthoDB" id="9810191at2"/>
<dbReference type="Pfam" id="PF01588">
    <property type="entry name" value="tRNA_bind"/>
    <property type="match status" value="1"/>
</dbReference>
<dbReference type="NCBIfam" id="TIGR00399">
    <property type="entry name" value="metG_C_term"/>
    <property type="match status" value="1"/>
</dbReference>
<evidence type="ECO:0000256" key="10">
    <source>
        <dbReference type="ARBA" id="ARBA00022833"/>
    </source>
</evidence>
<dbReference type="InterPro" id="IPR023458">
    <property type="entry name" value="Met-tRNA_ligase_1"/>
</dbReference>
<dbReference type="STRING" id="1643428.GCA_001442855_00100"/>
<dbReference type="Gene3D" id="2.20.28.20">
    <property type="entry name" value="Methionyl-tRNA synthetase, Zn-domain"/>
    <property type="match status" value="1"/>
</dbReference>
<feature type="binding site" evidence="16">
    <location>
        <position position="167"/>
    </location>
    <ligand>
        <name>Zn(2+)</name>
        <dbReference type="ChEBI" id="CHEBI:29105"/>
    </ligand>
</feature>
<keyword evidence="5 16" id="KW-0963">Cytoplasm</keyword>
<dbReference type="InterPro" id="IPR029038">
    <property type="entry name" value="MetRS_Zn"/>
</dbReference>
<keyword evidence="7 16" id="KW-0436">Ligase</keyword>
<dbReference type="Pfam" id="PF09334">
    <property type="entry name" value="tRNA-synt_1g"/>
    <property type="match status" value="1"/>
</dbReference>
<comment type="cofactor">
    <cofactor evidence="16">
        <name>Zn(2+)</name>
        <dbReference type="ChEBI" id="CHEBI:29105"/>
    </cofactor>
    <text evidence="16">Binds 1 zinc ion per subunit.</text>
</comment>
<evidence type="ECO:0000256" key="6">
    <source>
        <dbReference type="ARBA" id="ARBA00022555"/>
    </source>
</evidence>
<dbReference type="GO" id="GO:0004825">
    <property type="term" value="F:methionine-tRNA ligase activity"/>
    <property type="evidence" value="ECO:0007669"/>
    <property type="project" value="UniProtKB-UniRule"/>
</dbReference>
<dbReference type="PROSITE" id="PS50886">
    <property type="entry name" value="TRBD"/>
    <property type="match status" value="1"/>
</dbReference>
<sequence length="689" mass="79647">MNTLTEKEPQKILVTAALPYANGPIHLGHLAGAYLPADIYVRYQRLKGRDVIYICGSDEHGVPITITAEKEGITPQQVVDKYHYMNKESFEKFGISFDNYSRTSLPLHHQTAQEFFLELYKKGILKEKTTKQLYCENDKMFLADRYVEGICPVCGSPGARGDQCEKCGSWLEQTDLIEPKCKICGSTPVIKGTSHWYLPLGDFQKRLEEWISTKTHWKENVKQYVQSWFREGLQDRAVTRDLYWGVKVPIEGVQGKVIYVWFDALLGYISSTKEWAQKIGQPEKWREYWQNPETRLIHFIGKDNIVFHCIVFPAMLMAWNDERDDKFILPDNVPANEFLNLEGKKLSTSRNYAVWLNEYLEKFEPDPLRYALASILPETKDTDFSWREFQARNNNELADILGNFVNRTLTFAKKYFGNKVPEIFELENIDNEMISKLKEYADRIAENYENFKIRDGVFETMNLARHANKYFNDTEPWRTIKENPKRASTTINICLQTVRALAILFEPVLPFSARKIWKMLNLNDDIVKSGWDSAYQLSLKPGHQLGEPEILFRKIEDSEIEREIKKLKIASGEITEEKIEFKPQITIEEFQKIDLRVADVVECERVKNSEKLLKLKVRIGNEERQIVAGIGRHYSPEELVGKKVIVVANLKPAKLMGIESQGMLLAAVKDEKLTLITTLGEIESGSQVR</sequence>
<dbReference type="InterPro" id="IPR014758">
    <property type="entry name" value="Met-tRNA_synth"/>
</dbReference>
<dbReference type="InterPro" id="IPR015413">
    <property type="entry name" value="Methionyl/Leucyl_tRNA_Synth"/>
</dbReference>
<proteinExistence type="inferred from homology"/>
<comment type="catalytic activity">
    <reaction evidence="15 16">
        <text>tRNA(Met) + L-methionine + ATP = L-methionyl-tRNA(Met) + AMP + diphosphate</text>
        <dbReference type="Rhea" id="RHEA:13481"/>
        <dbReference type="Rhea" id="RHEA-COMP:9667"/>
        <dbReference type="Rhea" id="RHEA-COMP:9698"/>
        <dbReference type="ChEBI" id="CHEBI:30616"/>
        <dbReference type="ChEBI" id="CHEBI:33019"/>
        <dbReference type="ChEBI" id="CHEBI:57844"/>
        <dbReference type="ChEBI" id="CHEBI:78442"/>
        <dbReference type="ChEBI" id="CHEBI:78530"/>
        <dbReference type="ChEBI" id="CHEBI:456215"/>
        <dbReference type="EC" id="6.1.1.10"/>
    </reaction>
</comment>
<gene>
    <name evidence="16" type="primary">metG</name>
    <name evidence="18" type="ORF">JGI1_00106</name>
</gene>
<reference evidence="19" key="1">
    <citation type="submission" date="2015-11" db="EMBL/GenBank/DDBJ databases">
        <authorList>
            <person name="Varghese N."/>
        </authorList>
    </citation>
    <scope>NUCLEOTIDE SEQUENCE [LARGE SCALE GENOMIC DNA]</scope>
</reference>
<feature type="short sequence motif" description="'KMSKS' region" evidence="16">
    <location>
        <begin position="345"/>
        <end position="349"/>
    </location>
</feature>
<dbReference type="InterPro" id="IPR014729">
    <property type="entry name" value="Rossmann-like_a/b/a_fold"/>
</dbReference>
<dbReference type="PROSITE" id="PS00178">
    <property type="entry name" value="AA_TRNA_LIGASE_I"/>
    <property type="match status" value="1"/>
</dbReference>
<keyword evidence="14 16" id="KW-0030">Aminoacyl-tRNA synthetase</keyword>
<dbReference type="Gene3D" id="1.10.730.10">
    <property type="entry name" value="Isoleucyl-tRNA Synthetase, Domain 1"/>
    <property type="match status" value="1"/>
</dbReference>
<evidence type="ECO:0000256" key="7">
    <source>
        <dbReference type="ARBA" id="ARBA00022598"/>
    </source>
</evidence>
<dbReference type="InterPro" id="IPR001412">
    <property type="entry name" value="aa-tRNA-synth_I_CS"/>
</dbReference>
<dbReference type="PRINTS" id="PR01041">
    <property type="entry name" value="TRNASYNTHMET"/>
</dbReference>
<dbReference type="NCBIfam" id="TIGR00398">
    <property type="entry name" value="metG"/>
    <property type="match status" value="1"/>
</dbReference>
<feature type="binding site" evidence="16">
    <location>
        <position position="154"/>
    </location>
    <ligand>
        <name>Zn(2+)</name>
        <dbReference type="ChEBI" id="CHEBI:29105"/>
    </ligand>
</feature>
<dbReference type="PANTHER" id="PTHR45765">
    <property type="entry name" value="METHIONINE--TRNA LIGASE"/>
    <property type="match status" value="1"/>
</dbReference>
<dbReference type="InterPro" id="IPR004495">
    <property type="entry name" value="Met-tRNA-synth_bsu_C"/>
</dbReference>
<evidence type="ECO:0000256" key="8">
    <source>
        <dbReference type="ARBA" id="ARBA00022723"/>
    </source>
</evidence>
<dbReference type="AlphaFoldDB" id="A0A0S4MR85"/>
<feature type="binding site" evidence="16">
    <location>
        <position position="348"/>
    </location>
    <ligand>
        <name>ATP</name>
        <dbReference type="ChEBI" id="CHEBI:30616"/>
    </ligand>
</feature>
<keyword evidence="10 16" id="KW-0862">Zinc</keyword>
<organism evidence="18 19">
    <name type="scientific">Candidatus Thermokryptus mobilis</name>
    <dbReference type="NCBI Taxonomy" id="1643428"/>
    <lineage>
        <taxon>Bacteria</taxon>
        <taxon>Pseudomonadati</taxon>
        <taxon>Candidatus Kryptoniota</taxon>
        <taxon>Candidatus Thermokryptus</taxon>
    </lineage>
</organism>
<evidence type="ECO:0000256" key="14">
    <source>
        <dbReference type="ARBA" id="ARBA00023146"/>
    </source>
</evidence>
<dbReference type="GO" id="GO:0006431">
    <property type="term" value="P:methionyl-tRNA aminoacylation"/>
    <property type="evidence" value="ECO:0007669"/>
    <property type="project" value="UniProtKB-UniRule"/>
</dbReference>
<dbReference type="GO" id="GO:0005829">
    <property type="term" value="C:cytosol"/>
    <property type="evidence" value="ECO:0007669"/>
    <property type="project" value="TreeGrafter"/>
</dbReference>
<evidence type="ECO:0000256" key="4">
    <source>
        <dbReference type="ARBA" id="ARBA00011738"/>
    </source>
</evidence>
<comment type="subcellular location">
    <subcellularLocation>
        <location evidence="2 16">Cytoplasm</location>
    </subcellularLocation>
</comment>
<dbReference type="InterPro" id="IPR002547">
    <property type="entry name" value="tRNA-bd_dom"/>
</dbReference>
<evidence type="ECO:0000259" key="17">
    <source>
        <dbReference type="PROSITE" id="PS50886"/>
    </source>
</evidence>
<keyword evidence="13 16" id="KW-0648">Protein biosynthesis</keyword>
<comment type="function">
    <text evidence="1 16">Is required not only for elongation of protein synthesis but also for the initiation of all mRNA translation through initiator tRNA(fMet) aminoacylation.</text>
</comment>
<dbReference type="InterPro" id="IPR012340">
    <property type="entry name" value="NA-bd_OB-fold"/>
</dbReference>
<dbReference type="CDD" id="cd07957">
    <property type="entry name" value="Anticodon_Ia_Met"/>
    <property type="match status" value="1"/>
</dbReference>
<evidence type="ECO:0000256" key="16">
    <source>
        <dbReference type="HAMAP-Rule" id="MF_00098"/>
    </source>
</evidence>
<dbReference type="CDD" id="cd02800">
    <property type="entry name" value="tRNA_bind_EcMetRS_like"/>
    <property type="match status" value="1"/>
</dbReference>
<dbReference type="GO" id="GO:0000049">
    <property type="term" value="F:tRNA binding"/>
    <property type="evidence" value="ECO:0007669"/>
    <property type="project" value="UniProtKB-UniRule"/>
</dbReference>
<dbReference type="SUPFAM" id="SSF47323">
    <property type="entry name" value="Anticodon-binding domain of a subclass of class I aminoacyl-tRNA synthetases"/>
    <property type="match status" value="1"/>
</dbReference>
<keyword evidence="9 16" id="KW-0547">Nucleotide-binding</keyword>
<keyword evidence="8 16" id="KW-0479">Metal-binding</keyword>
<dbReference type="Proteomes" id="UP000320623">
    <property type="component" value="Unassembled WGS sequence"/>
</dbReference>
<evidence type="ECO:0000313" key="18">
    <source>
        <dbReference type="EMBL" id="CUU00883.1"/>
    </source>
</evidence>
<keyword evidence="12 16" id="KW-0694">RNA-binding</keyword>
<dbReference type="CDD" id="cd00814">
    <property type="entry name" value="MetRS_core"/>
    <property type="match status" value="1"/>
</dbReference>
<feature type="binding site" evidence="16">
    <location>
        <position position="151"/>
    </location>
    <ligand>
        <name>Zn(2+)</name>
        <dbReference type="ChEBI" id="CHEBI:29105"/>
    </ligand>
</feature>
<dbReference type="Gene3D" id="3.40.50.620">
    <property type="entry name" value="HUPs"/>
    <property type="match status" value="1"/>
</dbReference>
<dbReference type="GO" id="GO:0046872">
    <property type="term" value="F:metal ion binding"/>
    <property type="evidence" value="ECO:0007669"/>
    <property type="project" value="UniProtKB-KW"/>
</dbReference>
<dbReference type="SUPFAM" id="SSF52374">
    <property type="entry name" value="Nucleotidylyl transferase"/>
    <property type="match status" value="1"/>
</dbReference>
<dbReference type="Pfam" id="PF19303">
    <property type="entry name" value="Anticodon_3"/>
    <property type="match status" value="1"/>
</dbReference>
<comment type="similarity">
    <text evidence="3 16">Belongs to the class-I aminoacyl-tRNA synthetase family. MetG type 1 subfamily.</text>
</comment>
<evidence type="ECO:0000256" key="3">
    <source>
        <dbReference type="ARBA" id="ARBA00008258"/>
    </source>
</evidence>
<evidence type="ECO:0000256" key="2">
    <source>
        <dbReference type="ARBA" id="ARBA00004496"/>
    </source>
</evidence>
<keyword evidence="6 16" id="KW-0820">tRNA-binding</keyword>
<dbReference type="EC" id="6.1.1.10" evidence="16"/>
<dbReference type="Gene3D" id="2.40.50.140">
    <property type="entry name" value="Nucleic acid-binding proteins"/>
    <property type="match status" value="1"/>
</dbReference>
<dbReference type="FunFam" id="2.20.28.20:FF:000001">
    <property type="entry name" value="Methionine--tRNA ligase"/>
    <property type="match status" value="1"/>
</dbReference>
<evidence type="ECO:0000256" key="11">
    <source>
        <dbReference type="ARBA" id="ARBA00022840"/>
    </source>
</evidence>
<evidence type="ECO:0000256" key="13">
    <source>
        <dbReference type="ARBA" id="ARBA00022917"/>
    </source>
</evidence>
<dbReference type="RefSeq" id="WP_140943918.1">
    <property type="nucleotide sequence ID" value="NZ_FAOO01000001.1"/>
</dbReference>
<keyword evidence="19" id="KW-1185">Reference proteome</keyword>
<dbReference type="EMBL" id="FAOO01000001">
    <property type="protein sequence ID" value="CUU00883.1"/>
    <property type="molecule type" value="Genomic_DNA"/>
</dbReference>
<evidence type="ECO:0000256" key="15">
    <source>
        <dbReference type="ARBA" id="ARBA00047364"/>
    </source>
</evidence>
<evidence type="ECO:0000256" key="1">
    <source>
        <dbReference type="ARBA" id="ARBA00003314"/>
    </source>
</evidence>
<evidence type="ECO:0000256" key="12">
    <source>
        <dbReference type="ARBA" id="ARBA00022884"/>
    </source>
</evidence>